<dbReference type="InterPro" id="IPR003675">
    <property type="entry name" value="Rce1/LyrA-like_dom"/>
</dbReference>
<feature type="transmembrane region" description="Helical" evidence="8">
    <location>
        <begin position="348"/>
        <end position="366"/>
    </location>
</feature>
<accession>A0A4R5VDR7</accession>
<dbReference type="Proteomes" id="UP000295301">
    <property type="component" value="Unassembled WGS sequence"/>
</dbReference>
<feature type="transmembrane region" description="Helical" evidence="8">
    <location>
        <begin position="146"/>
        <end position="163"/>
    </location>
</feature>
<dbReference type="GO" id="GO:0005886">
    <property type="term" value="C:plasma membrane"/>
    <property type="evidence" value="ECO:0007669"/>
    <property type="project" value="UniProtKB-SubCell"/>
</dbReference>
<feature type="transmembrane region" description="Helical" evidence="8">
    <location>
        <begin position="6"/>
        <end position="26"/>
    </location>
</feature>
<comment type="caution">
    <text evidence="10">The sequence shown here is derived from an EMBL/GenBank/DDBJ whole genome shotgun (WGS) entry which is preliminary data.</text>
</comment>
<dbReference type="InterPro" id="IPR019127">
    <property type="entry name" value="Exosortase"/>
</dbReference>
<dbReference type="GO" id="GO:0080120">
    <property type="term" value="P:CAAX-box protein maturation"/>
    <property type="evidence" value="ECO:0007669"/>
    <property type="project" value="UniProtKB-ARBA"/>
</dbReference>
<feature type="transmembrane region" description="Helical" evidence="8">
    <location>
        <begin position="113"/>
        <end position="134"/>
    </location>
</feature>
<evidence type="ECO:0000313" key="11">
    <source>
        <dbReference type="Proteomes" id="UP000295301"/>
    </source>
</evidence>
<dbReference type="GO" id="GO:0006508">
    <property type="term" value="P:proteolysis"/>
    <property type="evidence" value="ECO:0007669"/>
    <property type="project" value="UniProtKB-KW"/>
</dbReference>
<sequence>MGNRMGLAAALFAAELVAVVLVFQVLSDFECRQTGVEQACRALRGGALRGLCIAAALGLVLALRADLRRDLAARVDAVPGHPGWALLHGLGLALIFLPWLATDAATHRAGFDLFLALLTGGAALAALGGLFWLMPPRDWSGWLRRGGALLAILVVAALIPDLADALGFAWQTDALLLSTFYGVAVLLSLAGQSVNLNLTPPTIGTGDFHVEVASSCSGIEGFALVAGFMAIYALLMQGNLRIGRYWLIVLPAALLVSWLFNLLRITGLILIGAHGSPALAVNGFHSFAGWLFFTLLALGILTVVQGLPALQRTGATGAAGAGQAAGAGAGAAEAPDAALTGDWAAARIVPFIVFMFSGLVVNAFWQAPALGFPLQAAMMAAALWLFRAPLLALDWRLDPVALLAGLAVGLGWIALAPAGAAPLQGLDRLGTGAFALWAAIRILGTSLLVPVVEEAFFRGYLLARLDTGSWQMRLSAIIISSLAFALLHGRILEAGIAGLVFAVVMLRRGRLGDAILAHATANAAVATAALLAGDWSLI</sequence>
<feature type="transmembrane region" description="Helical" evidence="8">
    <location>
        <begin position="212"/>
        <end position="235"/>
    </location>
</feature>
<reference evidence="10 11" key="1">
    <citation type="submission" date="2019-03" db="EMBL/GenBank/DDBJ databases">
        <title>Ruegeria lutea sp. nov., a novel strain, isolated from marine sediment, the Masan Bay, South Korea.</title>
        <authorList>
            <person name="Kim J."/>
            <person name="Kim D.-Y."/>
            <person name="Lee S.-S."/>
        </authorList>
    </citation>
    <scope>NUCLEOTIDE SEQUENCE [LARGE SCALE GENOMIC DNA]</scope>
    <source>
        <strain evidence="10 11">318-1</strain>
    </source>
</reference>
<feature type="transmembrane region" description="Helical" evidence="8">
    <location>
        <begin position="247"/>
        <end position="271"/>
    </location>
</feature>
<dbReference type="RefSeq" id="WP_133358915.1">
    <property type="nucleotide sequence ID" value="NZ_SMUV01000056.1"/>
</dbReference>
<evidence type="ECO:0000256" key="5">
    <source>
        <dbReference type="ARBA" id="ARBA00022801"/>
    </source>
</evidence>
<dbReference type="Pfam" id="PF02517">
    <property type="entry name" value="Rce1-like"/>
    <property type="match status" value="1"/>
</dbReference>
<keyword evidence="2" id="KW-1003">Cell membrane</keyword>
<dbReference type="GO" id="GO:0004175">
    <property type="term" value="F:endopeptidase activity"/>
    <property type="evidence" value="ECO:0007669"/>
    <property type="project" value="UniProtKB-ARBA"/>
</dbReference>
<feature type="transmembrane region" description="Helical" evidence="8">
    <location>
        <begin position="400"/>
        <end position="420"/>
    </location>
</feature>
<evidence type="ECO:0000259" key="9">
    <source>
        <dbReference type="Pfam" id="PF02517"/>
    </source>
</evidence>
<evidence type="ECO:0000256" key="1">
    <source>
        <dbReference type="ARBA" id="ARBA00004651"/>
    </source>
</evidence>
<dbReference type="NCBIfam" id="TIGR04178">
    <property type="entry name" value="exo_archaeo"/>
    <property type="match status" value="1"/>
</dbReference>
<comment type="subcellular location">
    <subcellularLocation>
        <location evidence="1">Cell membrane</location>
        <topology evidence="1">Multi-pass membrane protein</topology>
    </subcellularLocation>
</comment>
<dbReference type="InterPro" id="IPR026420">
    <property type="entry name" value="Exo_VPEID"/>
</dbReference>
<keyword evidence="5 10" id="KW-0378">Hydrolase</keyword>
<dbReference type="Pfam" id="PF09721">
    <property type="entry name" value="Exosortase_EpsH"/>
    <property type="match status" value="1"/>
</dbReference>
<dbReference type="InterPro" id="IPR026392">
    <property type="entry name" value="Exo/Archaeosortase_dom"/>
</dbReference>
<dbReference type="InterPro" id="IPR014346">
    <property type="entry name" value="Prenyl_protease-related"/>
</dbReference>
<feature type="transmembrane region" description="Helical" evidence="8">
    <location>
        <begin position="372"/>
        <end position="393"/>
    </location>
</feature>
<evidence type="ECO:0000313" key="10">
    <source>
        <dbReference type="EMBL" id="TDK50448.1"/>
    </source>
</evidence>
<feature type="transmembrane region" description="Helical" evidence="8">
    <location>
        <begin position="175"/>
        <end position="192"/>
    </location>
</feature>
<keyword evidence="4 8" id="KW-0812">Transmembrane</keyword>
<feature type="transmembrane region" description="Helical" evidence="8">
    <location>
        <begin position="46"/>
        <end position="63"/>
    </location>
</feature>
<feature type="transmembrane region" description="Helical" evidence="8">
    <location>
        <begin position="283"/>
        <end position="304"/>
    </location>
</feature>
<evidence type="ECO:0000256" key="4">
    <source>
        <dbReference type="ARBA" id="ARBA00022692"/>
    </source>
</evidence>
<evidence type="ECO:0000256" key="6">
    <source>
        <dbReference type="ARBA" id="ARBA00022989"/>
    </source>
</evidence>
<feature type="transmembrane region" description="Helical" evidence="8">
    <location>
        <begin position="432"/>
        <end position="453"/>
    </location>
</feature>
<dbReference type="EC" id="3.4.22.-" evidence="10"/>
<keyword evidence="11" id="KW-1185">Reference proteome</keyword>
<dbReference type="AlphaFoldDB" id="A0A4R5VDR7"/>
<dbReference type="NCBIfam" id="TIGR03008">
    <property type="entry name" value="pepcterm_CAAX"/>
    <property type="match status" value="1"/>
</dbReference>
<protein>
    <submittedName>
        <fullName evidence="10">Exosortase E/protease, VPEID-CTERM system</fullName>
        <ecNumber evidence="10">3.4.22.-</ecNumber>
    </submittedName>
</protein>
<feature type="transmembrane region" description="Helical" evidence="8">
    <location>
        <begin position="474"/>
        <end position="503"/>
    </location>
</feature>
<feature type="domain" description="CAAX prenyl protease 2/Lysostaphin resistance protein A-like" evidence="9">
    <location>
        <begin position="437"/>
        <end position="523"/>
    </location>
</feature>
<feature type="transmembrane region" description="Helical" evidence="8">
    <location>
        <begin position="515"/>
        <end position="537"/>
    </location>
</feature>
<proteinExistence type="predicted"/>
<evidence type="ECO:0000256" key="8">
    <source>
        <dbReference type="SAM" id="Phobius"/>
    </source>
</evidence>
<name>A0A4R5VDR7_9RHOB</name>
<evidence type="ECO:0000256" key="2">
    <source>
        <dbReference type="ARBA" id="ARBA00022475"/>
    </source>
</evidence>
<keyword evidence="7 8" id="KW-0472">Membrane</keyword>
<dbReference type="EMBL" id="SMUV01000056">
    <property type="protein sequence ID" value="TDK50448.1"/>
    <property type="molecule type" value="Genomic_DNA"/>
</dbReference>
<keyword evidence="6 8" id="KW-1133">Transmembrane helix</keyword>
<evidence type="ECO:0000256" key="7">
    <source>
        <dbReference type="ARBA" id="ARBA00023136"/>
    </source>
</evidence>
<feature type="transmembrane region" description="Helical" evidence="8">
    <location>
        <begin position="83"/>
        <end position="101"/>
    </location>
</feature>
<evidence type="ECO:0000256" key="3">
    <source>
        <dbReference type="ARBA" id="ARBA00022670"/>
    </source>
</evidence>
<organism evidence="10 11">
    <name type="scientific">Antarcticimicrobium luteum</name>
    <dbReference type="NCBI Taxonomy" id="2547397"/>
    <lineage>
        <taxon>Bacteria</taxon>
        <taxon>Pseudomonadati</taxon>
        <taxon>Pseudomonadota</taxon>
        <taxon>Alphaproteobacteria</taxon>
        <taxon>Rhodobacterales</taxon>
        <taxon>Paracoccaceae</taxon>
        <taxon>Antarcticimicrobium</taxon>
    </lineage>
</organism>
<dbReference type="OrthoDB" id="8451928at2"/>
<keyword evidence="3 10" id="KW-0645">Protease</keyword>
<dbReference type="NCBIfam" id="TIGR04162">
    <property type="entry name" value="exo_VPEID"/>
    <property type="match status" value="1"/>
</dbReference>
<gene>
    <name evidence="10" type="primary">xrtE</name>
    <name evidence="10" type="ORF">E1832_06445</name>
</gene>